<name>A0Y8D6_9GAMM</name>
<dbReference type="EMBL" id="AAVT01000001">
    <property type="protein sequence ID" value="EAW32390.1"/>
    <property type="molecule type" value="Genomic_DNA"/>
</dbReference>
<reference evidence="1 2" key="1">
    <citation type="journal article" date="2010" name="J. Bacteriol.">
        <title>Genome sequence of the oligotrophic marine Gammaproteobacterium HTCC2143, isolated from the Oregon Coast.</title>
        <authorList>
            <person name="Oh H.M."/>
            <person name="Kang I."/>
            <person name="Ferriera S."/>
            <person name="Giovannoni S.J."/>
            <person name="Cho J.C."/>
        </authorList>
    </citation>
    <scope>NUCLEOTIDE SEQUENCE [LARGE SCALE GENOMIC DNA]</scope>
    <source>
        <strain evidence="1 2">HTCC2143</strain>
    </source>
</reference>
<proteinExistence type="predicted"/>
<keyword evidence="2" id="KW-1185">Reference proteome</keyword>
<dbReference type="eggNOG" id="COG0457">
    <property type="taxonomic scope" value="Bacteria"/>
</dbReference>
<dbReference type="STRING" id="247633.GP2143_14081"/>
<dbReference type="AlphaFoldDB" id="A0Y8D6"/>
<accession>A0Y8D6</accession>
<comment type="caution">
    <text evidence="1">The sequence shown here is derived from an EMBL/GenBank/DDBJ whole genome shotgun (WGS) entry which is preliminary data.</text>
</comment>
<organism evidence="1 2">
    <name type="scientific">marine gamma proteobacterium HTCC2143</name>
    <dbReference type="NCBI Taxonomy" id="247633"/>
    <lineage>
        <taxon>Bacteria</taxon>
        <taxon>Pseudomonadati</taxon>
        <taxon>Pseudomonadota</taxon>
        <taxon>Gammaproteobacteria</taxon>
        <taxon>Cellvibrionales</taxon>
        <taxon>Spongiibacteraceae</taxon>
        <taxon>BD1-7 clade</taxon>
    </lineage>
</organism>
<protein>
    <submittedName>
        <fullName evidence="1">Uncharacterized protein</fullName>
    </submittedName>
</protein>
<evidence type="ECO:0000313" key="1">
    <source>
        <dbReference type="EMBL" id="EAW32390.1"/>
    </source>
</evidence>
<evidence type="ECO:0000313" key="2">
    <source>
        <dbReference type="Proteomes" id="UP000004931"/>
    </source>
</evidence>
<dbReference type="Proteomes" id="UP000004931">
    <property type="component" value="Unassembled WGS sequence"/>
</dbReference>
<gene>
    <name evidence="1" type="ORF">GP2143_14081</name>
</gene>
<sequence length="126" mass="14630">MVCWLFKGFSLSCTQPPHWPHGWLVKYRHDLCNSYGKDTLLDLDEGSWALSLAHQALDNDSECAMAYWQKGYTEEKPKHHNETVAVFLEILELLDAVPKRFLIESYFENVKDRPNFNALGKQLMPT</sequence>